<dbReference type="Pfam" id="PF03473">
    <property type="entry name" value="MOSC"/>
    <property type="match status" value="1"/>
</dbReference>
<evidence type="ECO:0000313" key="2">
    <source>
        <dbReference type="EMBL" id="QSB13774.1"/>
    </source>
</evidence>
<protein>
    <submittedName>
        <fullName evidence="2">MOSC domain-containing protein</fullName>
    </submittedName>
</protein>
<dbReference type="RefSeq" id="WP_239675882.1">
    <property type="nucleotide sequence ID" value="NZ_CP070499.1"/>
</dbReference>
<dbReference type="SUPFAM" id="SSF50800">
    <property type="entry name" value="PK beta-barrel domain-like"/>
    <property type="match status" value="1"/>
</dbReference>
<dbReference type="GO" id="GO:0003824">
    <property type="term" value="F:catalytic activity"/>
    <property type="evidence" value="ECO:0007669"/>
    <property type="project" value="InterPro"/>
</dbReference>
<dbReference type="InterPro" id="IPR011037">
    <property type="entry name" value="Pyrv_Knase-like_insert_dom_sf"/>
</dbReference>
<name>A0A895Y7R7_9ACTN</name>
<accession>A0A895Y7R7</accession>
<dbReference type="SUPFAM" id="SSF141673">
    <property type="entry name" value="MOSC N-terminal domain-like"/>
    <property type="match status" value="1"/>
</dbReference>
<dbReference type="GO" id="GO:0030151">
    <property type="term" value="F:molybdenum ion binding"/>
    <property type="evidence" value="ECO:0007669"/>
    <property type="project" value="InterPro"/>
</dbReference>
<dbReference type="Proteomes" id="UP000662857">
    <property type="component" value="Chromosome"/>
</dbReference>
<dbReference type="AlphaFoldDB" id="A0A895Y7R7"/>
<dbReference type="PANTHER" id="PTHR14237">
    <property type="entry name" value="MOLYBDOPTERIN COFACTOR SULFURASE MOSC"/>
    <property type="match status" value="1"/>
</dbReference>
<dbReference type="PROSITE" id="PS51340">
    <property type="entry name" value="MOSC"/>
    <property type="match status" value="1"/>
</dbReference>
<dbReference type="GO" id="GO:0030170">
    <property type="term" value="F:pyridoxal phosphate binding"/>
    <property type="evidence" value="ECO:0007669"/>
    <property type="project" value="InterPro"/>
</dbReference>
<evidence type="ECO:0000313" key="3">
    <source>
        <dbReference type="Proteomes" id="UP000662857"/>
    </source>
</evidence>
<dbReference type="PANTHER" id="PTHR14237:SF19">
    <property type="entry name" value="MITOCHONDRIAL AMIDOXIME REDUCING COMPONENT 1"/>
    <property type="match status" value="1"/>
</dbReference>
<dbReference type="Pfam" id="PF03476">
    <property type="entry name" value="MOSC_N"/>
    <property type="match status" value="1"/>
</dbReference>
<gene>
    <name evidence="2" type="ORF">JQS43_19765</name>
</gene>
<dbReference type="EMBL" id="CP070499">
    <property type="protein sequence ID" value="QSB13774.1"/>
    <property type="molecule type" value="Genomic_DNA"/>
</dbReference>
<sequence>MHLGSLHTYPVKSCHRLDHHGSPVTVEPWGLTGDRRWLVVDPAGVGITQREEPAMARINPAPAAGGGLTLRAAGAPELPVAAPTGEPHRVRVHRDELTATPAGPAADEWLTGVLGRPARLMWLDDPARRPVDPAYGRAADRVSFADAYPLLLTNTASLGAVNDWLRAAGSGEGPLPMTRFRPNLVIAGADPWVEDSWLGRRLAVGAVTFRVVKACGRCVMTTTDQETGARGKEPLRTLARHRTVNQKVIFGVNAIPDPPYGEITASDPVTLLD</sequence>
<reference evidence="2" key="1">
    <citation type="submission" date="2021-02" db="EMBL/GenBank/DDBJ databases">
        <title>Natrosporangium hydrolyticum gen. nov., sp. nov, a haloalkaliphilic actinobacterium from a soda solonchak soil.</title>
        <authorList>
            <person name="Sorokin D.Y."/>
            <person name="Khijniak T.V."/>
            <person name="Zakharycheva A.P."/>
            <person name="Boueva O.V."/>
            <person name="Ariskina E.V."/>
            <person name="Hahnke R.L."/>
            <person name="Bunk B."/>
            <person name="Sproer C."/>
            <person name="Schumann P."/>
            <person name="Evtushenko L.I."/>
            <person name="Kublanov I.V."/>
        </authorList>
    </citation>
    <scope>NUCLEOTIDE SEQUENCE</scope>
    <source>
        <strain evidence="2">DSM 106523</strain>
    </source>
</reference>
<dbReference type="InterPro" id="IPR005303">
    <property type="entry name" value="MOCOS_middle"/>
</dbReference>
<proteinExistence type="predicted"/>
<organism evidence="2 3">
    <name type="scientific">Natronosporangium hydrolyticum</name>
    <dbReference type="NCBI Taxonomy" id="2811111"/>
    <lineage>
        <taxon>Bacteria</taxon>
        <taxon>Bacillati</taxon>
        <taxon>Actinomycetota</taxon>
        <taxon>Actinomycetes</taxon>
        <taxon>Micromonosporales</taxon>
        <taxon>Micromonosporaceae</taxon>
        <taxon>Natronosporangium</taxon>
    </lineage>
</organism>
<dbReference type="InterPro" id="IPR005302">
    <property type="entry name" value="MoCF_Sase_C"/>
</dbReference>
<evidence type="ECO:0000259" key="1">
    <source>
        <dbReference type="PROSITE" id="PS51340"/>
    </source>
</evidence>
<dbReference type="KEGG" id="nhy:JQS43_19765"/>
<feature type="domain" description="MOSC" evidence="1">
    <location>
        <begin position="124"/>
        <end position="272"/>
    </location>
</feature>
<keyword evidence="3" id="KW-1185">Reference proteome</keyword>